<dbReference type="InterPro" id="IPR036864">
    <property type="entry name" value="Zn2-C6_fun-type_DNA-bd_sf"/>
</dbReference>
<dbReference type="CDD" id="cd00067">
    <property type="entry name" value="GAL4"/>
    <property type="match status" value="1"/>
</dbReference>
<dbReference type="GO" id="GO:0005634">
    <property type="term" value="C:nucleus"/>
    <property type="evidence" value="ECO:0007669"/>
    <property type="project" value="UniProtKB-SubCell"/>
</dbReference>
<dbReference type="SUPFAM" id="SSF57701">
    <property type="entry name" value="Zn2/Cys6 DNA-binding domain"/>
    <property type="match status" value="1"/>
</dbReference>
<accession>A0AAX6MNP8</accession>
<feature type="domain" description="Zn(2)-C6 fungal-type" evidence="4">
    <location>
        <begin position="11"/>
        <end position="39"/>
    </location>
</feature>
<evidence type="ECO:0000313" key="5">
    <source>
        <dbReference type="EMBL" id="KAK6954073.1"/>
    </source>
</evidence>
<feature type="region of interest" description="Disordered" evidence="3">
    <location>
        <begin position="55"/>
        <end position="78"/>
    </location>
</feature>
<dbReference type="InterPro" id="IPR001138">
    <property type="entry name" value="Zn2Cys6_DnaBD"/>
</dbReference>
<evidence type="ECO:0000256" key="3">
    <source>
        <dbReference type="SAM" id="MobiDB-lite"/>
    </source>
</evidence>
<name>A0AAX6MNP8_9PEZI</name>
<dbReference type="SMART" id="SM00066">
    <property type="entry name" value="GAL4"/>
    <property type="match status" value="1"/>
</dbReference>
<proteinExistence type="predicted"/>
<sequence>MDEQFEFSPSPCWTCRRKRLKCDGRLPTCFKCKTHGRECLGYSANKPLVWTGPASRGKMATLNSRKRETEPADRRQQSTSLVPLVAKTLTDPIFQDLSPRSKQYLSYYVHRQFLVMIPDNPALAHSILAISAIHQAQEIKCISNNNNLSKAITFNESSPDYMNVANDRNNDVRSSTQYTDALVHSSSCITALRNALDNAPDAFGALIASVLLLIWVDMLDSGTTVWKHHIDGLRVLVSLQRSARVRNANSRVRATSILQTWFEETFSILSLFGSAFSPNLSKLLDIFPPAELVEILGRTESHSWTGCPADLLSTLRFFSAFSPDNPQNDLPRIFTQLQQFHTIEWAKKSPLPESIPTRRSLGEAWKGAIEIYGRRVVGGIHPEFQEVSSDLVGTTLFHLMQIDYNDTHFKGTIWPAFVVGAEVQTPQQRQVILEVFQHLDETLHMSTIHLAVAQLRRIWTRETPYPPGSSWVHDIWERGDGLLIV</sequence>
<evidence type="ECO:0000259" key="4">
    <source>
        <dbReference type="PROSITE" id="PS50048"/>
    </source>
</evidence>
<dbReference type="PROSITE" id="PS50048">
    <property type="entry name" value="ZN2_CY6_FUNGAL_2"/>
    <property type="match status" value="1"/>
</dbReference>
<reference evidence="5 6" key="1">
    <citation type="journal article" date="2024" name="Front Chem Biol">
        <title>Unveiling the potential of Daldinia eschscholtzii MFLUCC 19-0629 through bioactivity and bioinformatics studies for enhanced sustainable agriculture production.</title>
        <authorList>
            <person name="Brooks S."/>
            <person name="Weaver J.A."/>
            <person name="Klomchit A."/>
            <person name="Alharthi S.A."/>
            <person name="Onlamun T."/>
            <person name="Nurani R."/>
            <person name="Vong T.K."/>
            <person name="Alberti F."/>
            <person name="Greco C."/>
        </authorList>
    </citation>
    <scope>NUCLEOTIDE SEQUENCE [LARGE SCALE GENOMIC DNA]</scope>
    <source>
        <strain evidence="5">MFLUCC 19-0629</strain>
    </source>
</reference>
<dbReference type="PANTHER" id="PTHR37534">
    <property type="entry name" value="TRANSCRIPTIONAL ACTIVATOR PROTEIN UGA3"/>
    <property type="match status" value="1"/>
</dbReference>
<dbReference type="InterPro" id="IPR021858">
    <property type="entry name" value="Fun_TF"/>
</dbReference>
<dbReference type="GO" id="GO:0045944">
    <property type="term" value="P:positive regulation of transcription by RNA polymerase II"/>
    <property type="evidence" value="ECO:0007669"/>
    <property type="project" value="TreeGrafter"/>
</dbReference>
<keyword evidence="2" id="KW-0539">Nucleus</keyword>
<dbReference type="Pfam" id="PF11951">
    <property type="entry name" value="Fungal_trans_2"/>
    <property type="match status" value="1"/>
</dbReference>
<dbReference type="EMBL" id="JBANMG010000004">
    <property type="protein sequence ID" value="KAK6954073.1"/>
    <property type="molecule type" value="Genomic_DNA"/>
</dbReference>
<protein>
    <recommendedName>
        <fullName evidence="4">Zn(2)-C6 fungal-type domain-containing protein</fullName>
    </recommendedName>
</protein>
<evidence type="ECO:0000256" key="2">
    <source>
        <dbReference type="ARBA" id="ARBA00023242"/>
    </source>
</evidence>
<comment type="subcellular location">
    <subcellularLocation>
        <location evidence="1">Nucleus</location>
    </subcellularLocation>
</comment>
<dbReference type="GO" id="GO:0000976">
    <property type="term" value="F:transcription cis-regulatory region binding"/>
    <property type="evidence" value="ECO:0007669"/>
    <property type="project" value="TreeGrafter"/>
</dbReference>
<evidence type="ECO:0000313" key="6">
    <source>
        <dbReference type="Proteomes" id="UP001369815"/>
    </source>
</evidence>
<dbReference type="GO" id="GO:0000981">
    <property type="term" value="F:DNA-binding transcription factor activity, RNA polymerase II-specific"/>
    <property type="evidence" value="ECO:0007669"/>
    <property type="project" value="InterPro"/>
</dbReference>
<dbReference type="PANTHER" id="PTHR37534:SF8">
    <property type="entry name" value="ZN(II)2CYS6 TRANSCRIPTION FACTOR (EUROFUNG)"/>
    <property type="match status" value="1"/>
</dbReference>
<gene>
    <name evidence="5" type="ORF">Daesc_004035</name>
</gene>
<keyword evidence="6" id="KW-1185">Reference proteome</keyword>
<feature type="compositionally biased region" description="Basic and acidic residues" evidence="3">
    <location>
        <begin position="65"/>
        <end position="76"/>
    </location>
</feature>
<evidence type="ECO:0000256" key="1">
    <source>
        <dbReference type="ARBA" id="ARBA00004123"/>
    </source>
</evidence>
<comment type="caution">
    <text evidence="5">The sequence shown here is derived from an EMBL/GenBank/DDBJ whole genome shotgun (WGS) entry which is preliminary data.</text>
</comment>
<dbReference type="Pfam" id="PF00172">
    <property type="entry name" value="Zn_clus"/>
    <property type="match status" value="1"/>
</dbReference>
<dbReference type="Gene3D" id="4.10.240.10">
    <property type="entry name" value="Zn(2)-C6 fungal-type DNA-binding domain"/>
    <property type="match status" value="1"/>
</dbReference>
<dbReference type="AlphaFoldDB" id="A0AAX6MNP8"/>
<dbReference type="PROSITE" id="PS00463">
    <property type="entry name" value="ZN2_CY6_FUNGAL_1"/>
    <property type="match status" value="1"/>
</dbReference>
<dbReference type="Proteomes" id="UP001369815">
    <property type="component" value="Unassembled WGS sequence"/>
</dbReference>
<organism evidence="5 6">
    <name type="scientific">Daldinia eschscholtzii</name>
    <dbReference type="NCBI Taxonomy" id="292717"/>
    <lineage>
        <taxon>Eukaryota</taxon>
        <taxon>Fungi</taxon>
        <taxon>Dikarya</taxon>
        <taxon>Ascomycota</taxon>
        <taxon>Pezizomycotina</taxon>
        <taxon>Sordariomycetes</taxon>
        <taxon>Xylariomycetidae</taxon>
        <taxon>Xylariales</taxon>
        <taxon>Hypoxylaceae</taxon>
        <taxon>Daldinia</taxon>
    </lineage>
</organism>
<dbReference type="GO" id="GO:0008270">
    <property type="term" value="F:zinc ion binding"/>
    <property type="evidence" value="ECO:0007669"/>
    <property type="project" value="InterPro"/>
</dbReference>